<dbReference type="EMBL" id="FOQY01000022">
    <property type="protein sequence ID" value="SFK32924.1"/>
    <property type="molecule type" value="Genomic_DNA"/>
</dbReference>
<evidence type="ECO:0000313" key="3">
    <source>
        <dbReference type="Proteomes" id="UP000199111"/>
    </source>
</evidence>
<dbReference type="AlphaFoldDB" id="A0A1I3YM71"/>
<keyword evidence="1" id="KW-0812">Transmembrane</keyword>
<dbReference type="Proteomes" id="UP000199111">
    <property type="component" value="Unassembled WGS sequence"/>
</dbReference>
<protein>
    <submittedName>
        <fullName evidence="2">Uncharacterized protein</fullName>
    </submittedName>
</protein>
<reference evidence="3" key="1">
    <citation type="submission" date="2016-10" db="EMBL/GenBank/DDBJ databases">
        <authorList>
            <person name="Varghese N."/>
            <person name="Submissions S."/>
        </authorList>
    </citation>
    <scope>NUCLEOTIDE SEQUENCE [LARGE SCALE GENOMIC DNA]</scope>
    <source>
        <strain evidence="3">CGMCC 4.2126</strain>
    </source>
</reference>
<proteinExistence type="predicted"/>
<keyword evidence="1" id="KW-1133">Transmembrane helix</keyword>
<feature type="transmembrane region" description="Helical" evidence="1">
    <location>
        <begin position="299"/>
        <end position="322"/>
    </location>
</feature>
<name>A0A1I3YM71_9ACTN</name>
<sequence>MTNDLKQLTSLLRGHDPASNVRADPVALSATLDDIISNAIRIPRAAKWHWPRRKLLTLLPVTAVLVGAAVMLPIVMQPGDGGPLVLGPAKALAFAKKGDYIDVRIVDPDADPQRYREDFAAHGLKVDLQMEPSSPSLVGTMISISSPQRMTVFHPDGFEIKGEHGSDWIKSIKGTECGNFWCKAGVSIPLKLRGPVEITFGRAARPGERYKVAGDATAHGEILEGVDLANQTVAEVKLLLRQRNVTVEYRYNRQAVLQPESVSDFWYVHEAFSGHHKNSVILSVASWPMNHPRMGGSGWFKFLILAVAALMTVAVVWMIRALRRQAGQVLR</sequence>
<keyword evidence="3" id="KW-1185">Reference proteome</keyword>
<evidence type="ECO:0000256" key="1">
    <source>
        <dbReference type="SAM" id="Phobius"/>
    </source>
</evidence>
<organism evidence="2 3">
    <name type="scientific">Streptosporangium canum</name>
    <dbReference type="NCBI Taxonomy" id="324952"/>
    <lineage>
        <taxon>Bacteria</taxon>
        <taxon>Bacillati</taxon>
        <taxon>Actinomycetota</taxon>
        <taxon>Actinomycetes</taxon>
        <taxon>Streptosporangiales</taxon>
        <taxon>Streptosporangiaceae</taxon>
        <taxon>Streptosporangium</taxon>
    </lineage>
</organism>
<dbReference type="RefSeq" id="WP_093889855.1">
    <property type="nucleotide sequence ID" value="NZ_FOQY01000022.1"/>
</dbReference>
<feature type="transmembrane region" description="Helical" evidence="1">
    <location>
        <begin position="55"/>
        <end position="76"/>
    </location>
</feature>
<dbReference type="GeneID" id="96301206"/>
<evidence type="ECO:0000313" key="2">
    <source>
        <dbReference type="EMBL" id="SFK32924.1"/>
    </source>
</evidence>
<keyword evidence="1" id="KW-0472">Membrane</keyword>
<gene>
    <name evidence="2" type="ORF">SAMN05216275_122107</name>
</gene>
<accession>A0A1I3YM71</accession>